<keyword evidence="2" id="KW-1185">Reference proteome</keyword>
<evidence type="ECO:0000313" key="1">
    <source>
        <dbReference type="EMBL" id="KAK7505736.1"/>
    </source>
</evidence>
<evidence type="ECO:0000313" key="2">
    <source>
        <dbReference type="Proteomes" id="UP001519460"/>
    </source>
</evidence>
<dbReference type="AlphaFoldDB" id="A0ABD0M1X8"/>
<proteinExistence type="predicted"/>
<comment type="caution">
    <text evidence="1">The sequence shown here is derived from an EMBL/GenBank/DDBJ whole genome shotgun (WGS) entry which is preliminary data.</text>
</comment>
<protein>
    <submittedName>
        <fullName evidence="1">Uncharacterized protein</fullName>
    </submittedName>
</protein>
<accession>A0ABD0M1X8</accession>
<reference evidence="1 2" key="1">
    <citation type="journal article" date="2023" name="Sci. Data">
        <title>Genome assembly of the Korean intertidal mud-creeper Batillaria attramentaria.</title>
        <authorList>
            <person name="Patra A.K."/>
            <person name="Ho P.T."/>
            <person name="Jun S."/>
            <person name="Lee S.J."/>
            <person name="Kim Y."/>
            <person name="Won Y.J."/>
        </authorList>
    </citation>
    <scope>NUCLEOTIDE SEQUENCE [LARGE SCALE GENOMIC DNA]</scope>
    <source>
        <strain evidence="1">Wonlab-2016</strain>
    </source>
</reference>
<dbReference type="Proteomes" id="UP001519460">
    <property type="component" value="Unassembled WGS sequence"/>
</dbReference>
<sequence>MWESLTGMRLTGMRLTGMRPCGTSLTGTRLTRSVWVGKSNWDASTLAKKNWGASDWERLGETALTGMRLTGSD</sequence>
<organism evidence="1 2">
    <name type="scientific">Batillaria attramentaria</name>
    <dbReference type="NCBI Taxonomy" id="370345"/>
    <lineage>
        <taxon>Eukaryota</taxon>
        <taxon>Metazoa</taxon>
        <taxon>Spiralia</taxon>
        <taxon>Lophotrochozoa</taxon>
        <taxon>Mollusca</taxon>
        <taxon>Gastropoda</taxon>
        <taxon>Caenogastropoda</taxon>
        <taxon>Sorbeoconcha</taxon>
        <taxon>Cerithioidea</taxon>
        <taxon>Batillariidae</taxon>
        <taxon>Batillaria</taxon>
    </lineage>
</organism>
<name>A0ABD0M1X8_9CAEN</name>
<dbReference type="EMBL" id="JACVVK020000009">
    <property type="protein sequence ID" value="KAK7505736.1"/>
    <property type="molecule type" value="Genomic_DNA"/>
</dbReference>
<gene>
    <name evidence="1" type="ORF">BaRGS_00003007</name>
</gene>